<reference evidence="2 3" key="2">
    <citation type="journal article" date="2016" name="ISME J.">
        <title>Physiological and genomic characterization of two novel marine thaumarchaeal strains indicates niche differentiation.</title>
        <authorList>
            <person name="Bayer B."/>
            <person name="Vojvoda J."/>
            <person name="Offre P."/>
            <person name="Alves R.J."/>
            <person name="Elisabeth N.H."/>
            <person name="Garcia J.A."/>
            <person name="Volland J.M."/>
            <person name="Srivastava A."/>
            <person name="Schleper C."/>
            <person name="Herndl G.J."/>
        </authorList>
    </citation>
    <scope>NUCLEOTIDE SEQUENCE [LARGE SCALE GENOMIC DNA]</scope>
    <source>
        <strain evidence="2 3">D3C</strain>
    </source>
</reference>
<dbReference type="KEGG" id="nid:NPIRD3C_0025"/>
<dbReference type="EMBL" id="CP010868">
    <property type="protein sequence ID" value="AJM91249.1"/>
    <property type="molecule type" value="Genomic_DNA"/>
</dbReference>
<reference evidence="3" key="1">
    <citation type="submission" date="2015-02" db="EMBL/GenBank/DDBJ databases">
        <title>Characterization of two novel Thaumarchaeota isolated from the Northern Adriatic Sea.</title>
        <authorList>
            <person name="Bayer B."/>
            <person name="Vojvoda J."/>
            <person name="Offre P."/>
            <person name="Srivastava A."/>
            <person name="Elisabeth N."/>
            <person name="Garcia J.A.L."/>
            <person name="Schleper C."/>
            <person name="Herndl G.J."/>
        </authorList>
    </citation>
    <scope>NUCLEOTIDE SEQUENCE [LARGE SCALE GENOMIC DNA]</scope>
    <source>
        <strain evidence="3">D3C</strain>
    </source>
</reference>
<dbReference type="STRING" id="1582439.NPIRD3C_0025"/>
<dbReference type="Gene3D" id="3.40.50.150">
    <property type="entry name" value="Vaccinia Virus protein VP39"/>
    <property type="match status" value="1"/>
</dbReference>
<dbReference type="PANTHER" id="PTHR34203">
    <property type="entry name" value="METHYLTRANSFERASE, FKBM FAMILY PROTEIN"/>
    <property type="match status" value="1"/>
</dbReference>
<evidence type="ECO:0000313" key="3">
    <source>
        <dbReference type="Proteomes" id="UP000032027"/>
    </source>
</evidence>
<dbReference type="Pfam" id="PF05050">
    <property type="entry name" value="Methyltransf_21"/>
    <property type="match status" value="1"/>
</dbReference>
<gene>
    <name evidence="2" type="ORF">NPIRD3C_0025</name>
</gene>
<dbReference type="PATRIC" id="fig|1582439.9.peg.26"/>
<evidence type="ECO:0000259" key="1">
    <source>
        <dbReference type="Pfam" id="PF05050"/>
    </source>
</evidence>
<sequence>MIENEVKKIMDEIKNQIQNSSQPSKITSENIISLASSRYQEQLSHLDSKNLERVAELDAVVSKEQKKNNLNIFNDDFDENLIQANLSYDIQTINKIDTFKPKLIRKLVLKFRNLIQNEVRFALNPIVDKQIKFNINITRSVNGLKKILDSIELKHQLRIDKLESDSVRIDLLTIFNAYHYYLKRDPTSSELKQLFEYDFMDDPVYKQLMIIKKSDEAKKVLKNELSTKGIMMYDDTFCYKKIDNQIIHFNFNDKNYLEPFSNNELYEPGTTNFLKKILKKGMNVINIGANIGYFTLLAARQIGPEGKVFAFEPFPKTVELLKKNIDSNGFQNVQIITLAVSDRKENSFLALKSDSGHNFVTPAPPNEYDYLEIITTTIDDYFDESAQIDFIIMDAEGYESRIFDGMKKSLEKNAPIQILTEYNPHTLKIAGTSGSEFLEKLEKLDFNIQIIDADGMPKTYIKNELLKMKFPNTATLFLTKHISEII</sequence>
<dbReference type="AlphaFoldDB" id="A0A0C5BSY9"/>
<protein>
    <recommendedName>
        <fullName evidence="1">Methyltransferase FkbM domain-containing protein</fullName>
    </recommendedName>
</protein>
<proteinExistence type="predicted"/>
<dbReference type="RefSeq" id="WP_148702280.1">
    <property type="nucleotide sequence ID" value="NZ_CP010868.1"/>
</dbReference>
<dbReference type="OrthoDB" id="10394at2157"/>
<dbReference type="HOGENOM" id="CLU_560959_0_0_2"/>
<dbReference type="NCBIfam" id="TIGR01444">
    <property type="entry name" value="fkbM_fam"/>
    <property type="match status" value="1"/>
</dbReference>
<dbReference type="InterPro" id="IPR029063">
    <property type="entry name" value="SAM-dependent_MTases_sf"/>
</dbReference>
<name>A0A0C5BSY9_9ARCH</name>
<dbReference type="PANTHER" id="PTHR34203:SF15">
    <property type="entry name" value="SLL1173 PROTEIN"/>
    <property type="match status" value="1"/>
</dbReference>
<dbReference type="GeneID" id="41599200"/>
<dbReference type="InterPro" id="IPR052514">
    <property type="entry name" value="SAM-dependent_MTase"/>
</dbReference>
<dbReference type="CDD" id="cd02440">
    <property type="entry name" value="AdoMet_MTases"/>
    <property type="match status" value="1"/>
</dbReference>
<dbReference type="InterPro" id="IPR006342">
    <property type="entry name" value="FkbM_mtfrase"/>
</dbReference>
<organism evidence="2 3">
    <name type="scientific">Nitrosopumilus piranensis</name>
    <dbReference type="NCBI Taxonomy" id="1582439"/>
    <lineage>
        <taxon>Archaea</taxon>
        <taxon>Nitrososphaerota</taxon>
        <taxon>Nitrososphaeria</taxon>
        <taxon>Nitrosopumilales</taxon>
        <taxon>Nitrosopumilaceae</taxon>
        <taxon>Nitrosopumilus</taxon>
    </lineage>
</organism>
<accession>A0A0C5BSY9</accession>
<evidence type="ECO:0000313" key="2">
    <source>
        <dbReference type="EMBL" id="AJM91249.1"/>
    </source>
</evidence>
<dbReference type="Proteomes" id="UP000032027">
    <property type="component" value="Chromosome"/>
</dbReference>
<feature type="domain" description="Methyltransferase FkbM" evidence="1">
    <location>
        <begin position="286"/>
        <end position="446"/>
    </location>
</feature>
<reference evidence="2 3" key="3">
    <citation type="journal article" date="2019" name="Int. J. Syst. Evol. Microbiol.">
        <title>Nitrosopumilus adriaticus sp. nov. and Nitrosopumilus piranensis sp. nov., two ammonia-oxidizing archaea from the Adriatic Sea and members of the class Nitrososphaeria.</title>
        <authorList>
            <person name="Bayer B."/>
            <person name="Vojvoda J."/>
            <person name="Reinthaler T."/>
            <person name="Reyes C."/>
            <person name="Pinto M."/>
            <person name="Herndl G.J."/>
        </authorList>
    </citation>
    <scope>NUCLEOTIDE SEQUENCE [LARGE SCALE GENOMIC DNA]</scope>
    <source>
        <strain evidence="2 3">D3C</strain>
    </source>
</reference>
<dbReference type="SUPFAM" id="SSF53335">
    <property type="entry name" value="S-adenosyl-L-methionine-dependent methyltransferases"/>
    <property type="match status" value="1"/>
</dbReference>
<keyword evidence="3" id="KW-1185">Reference proteome</keyword>